<keyword evidence="8" id="KW-1185">Reference proteome</keyword>
<evidence type="ECO:0000259" key="5">
    <source>
        <dbReference type="SMART" id="SM00477"/>
    </source>
</evidence>
<dbReference type="eggNOG" id="COG1864">
    <property type="taxonomic scope" value="Bacteria"/>
</dbReference>
<organism evidence="7 8">
    <name type="scientific">Alistipes putredinis DSM 17216</name>
    <dbReference type="NCBI Taxonomy" id="445970"/>
    <lineage>
        <taxon>Bacteria</taxon>
        <taxon>Pseudomonadati</taxon>
        <taxon>Bacteroidota</taxon>
        <taxon>Bacteroidia</taxon>
        <taxon>Bacteroidales</taxon>
        <taxon>Rikenellaceae</taxon>
        <taxon>Alistipes</taxon>
    </lineage>
</organism>
<feature type="signal peptide" evidence="3">
    <location>
        <begin position="1"/>
        <end position="18"/>
    </location>
</feature>
<dbReference type="Gene3D" id="2.60.40.10">
    <property type="entry name" value="Immunoglobulins"/>
    <property type="match status" value="2"/>
</dbReference>
<feature type="active site" description="Proton acceptor" evidence="1">
    <location>
        <position position="537"/>
    </location>
</feature>
<dbReference type="InterPro" id="IPR044929">
    <property type="entry name" value="DNA/RNA_non-sp_Endonuclease_sf"/>
</dbReference>
<dbReference type="InterPro" id="IPR044925">
    <property type="entry name" value="His-Me_finger_sf"/>
</dbReference>
<evidence type="ECO:0000259" key="4">
    <source>
        <dbReference type="SMART" id="SM00060"/>
    </source>
</evidence>
<dbReference type="OrthoDB" id="9811262at2"/>
<feature type="domain" description="Fibronectin type-III" evidence="4">
    <location>
        <begin position="337"/>
        <end position="424"/>
    </location>
</feature>
<evidence type="ECO:0000259" key="6">
    <source>
        <dbReference type="SMART" id="SM00892"/>
    </source>
</evidence>
<dbReference type="PANTHER" id="PTHR13966:SF5">
    <property type="entry name" value="ENDONUCLEASE G, MITOCHONDRIAL"/>
    <property type="match status" value="1"/>
</dbReference>
<evidence type="ECO:0000256" key="1">
    <source>
        <dbReference type="PIRSR" id="PIRSR640255-1"/>
    </source>
</evidence>
<evidence type="ECO:0000256" key="3">
    <source>
        <dbReference type="SAM" id="SignalP"/>
    </source>
</evidence>
<reference evidence="7" key="1">
    <citation type="submission" date="2007-10" db="EMBL/GenBank/DDBJ databases">
        <authorList>
            <person name="Fulton L."/>
            <person name="Clifton S."/>
            <person name="Fulton B."/>
            <person name="Xu J."/>
            <person name="Minx P."/>
            <person name="Pepin K.H."/>
            <person name="Johnson M."/>
            <person name="Thiruvilangam P."/>
            <person name="Bhonagiri V."/>
            <person name="Nash W.E."/>
            <person name="Mardis E.R."/>
            <person name="Wilson R.K."/>
        </authorList>
    </citation>
    <scope>NUCLEOTIDE SEQUENCE [LARGE SCALE GENOMIC DNA]</scope>
    <source>
        <strain evidence="7">DSM 17216</strain>
    </source>
</reference>
<reference evidence="7" key="2">
    <citation type="submission" date="2013-09" db="EMBL/GenBank/DDBJ databases">
        <title>Draft genome sequence of Alistipes putredinis (DSM 17216).</title>
        <authorList>
            <person name="Sudarsanam P."/>
            <person name="Ley R."/>
            <person name="Guruge J."/>
            <person name="Turnbaugh P.J."/>
            <person name="Mahowald M."/>
            <person name="Liep D."/>
            <person name="Gordon J."/>
        </authorList>
    </citation>
    <scope>NUCLEOTIDE SEQUENCE</scope>
    <source>
        <strain evidence="7">DSM 17216</strain>
    </source>
</reference>
<keyword evidence="2" id="KW-0479">Metal-binding</keyword>
<dbReference type="GeneID" id="73803556"/>
<evidence type="ECO:0000256" key="2">
    <source>
        <dbReference type="PIRSR" id="PIRSR640255-2"/>
    </source>
</evidence>
<sequence length="708" mass="76570">MKKYFLCMVALLSLAIVACESDDTAPAPTVRPTFDLIDAQPDVTSAVVAANIESKGEVPISEVGFSYQEAGGEYVDVVCTNFKDGLARQTLTGLKPDTEYRWYCYAVLGGERFNASLSKTFKTLKEGEVPPAPTPQFGKPSASEVQATSASLACAYLYTGDAADIAEAGFGYKPAASAQTGYTMVEITPDDSSLSARLEELTPETAYEFYAYLVIDGKNYTSERVVFTTLKEGEQPGAPQFETPSSSGVSPTGATLACVYEYEGDGDVAEAGFGYKAGAQEEYTEVKAASTASPLACELNGLEPETKYDFYAYVVVGDERYTSAVAQFTTLKAGENPEPEFGPVAATDVTASSATLTGSFTYEGEETVGIEVGFAYKPSGETDYTTKTVTASSGDKRAAITGLSAATTYTFHLYASIGGKQYRSEEGTFTTESGTVPPPENVYRTGWAELPVEVQNSDYYYAHHICPDFYVGSQKARNYTVCFSAEHHCPVWVAAPRHACYEVKGTDRTDAYSRDPDIPSGIQYSSKSTGGGCNKGHMLGSAERLVTRKTNEQVFYYSNIAPQYSSNFNNGGGAWNNLESFVDAQVCADTTYIVVGTYFEPFTDAYGKSCTSSKIDFGGRSDVSRPSMFYYLLLRTKNGNTKKSVMDCAASELKCAAFVLRHNMDKGHEPQAKDMMSVAEIERLTGFTFFANVPNAPKDTYNPSDWGL</sequence>
<keyword evidence="7" id="KW-0378">Hydrolase</keyword>
<name>B0MTU8_9BACT</name>
<dbReference type="CDD" id="cd00063">
    <property type="entry name" value="FN3"/>
    <property type="match status" value="1"/>
</dbReference>
<dbReference type="EMBL" id="ABFK02000016">
    <property type="protein sequence ID" value="EDS04656.1"/>
    <property type="molecule type" value="Genomic_DNA"/>
</dbReference>
<dbReference type="InterPro" id="IPR001604">
    <property type="entry name" value="Endo_G_ENPP1-like_dom"/>
</dbReference>
<gene>
    <name evidence="7" type="ORF">ALIPUT_00529</name>
</gene>
<dbReference type="Gene3D" id="3.40.570.10">
    <property type="entry name" value="Extracellular Endonuclease, subunit A"/>
    <property type="match status" value="1"/>
</dbReference>
<feature type="binding site" evidence="2">
    <location>
        <position position="569"/>
    </location>
    <ligand>
        <name>Mg(2+)</name>
        <dbReference type="ChEBI" id="CHEBI:18420"/>
        <note>catalytic</note>
    </ligand>
</feature>
<feature type="domain" description="ENPP1-3/EXOG-like endonuclease/phosphodiesterase" evidence="5">
    <location>
        <begin position="476"/>
        <end position="696"/>
    </location>
</feature>
<dbReference type="SMART" id="SM00060">
    <property type="entry name" value="FN3"/>
    <property type="match status" value="3"/>
</dbReference>
<proteinExistence type="predicted"/>
<accession>B0MTU8</accession>
<evidence type="ECO:0000313" key="7">
    <source>
        <dbReference type="EMBL" id="EDS04656.1"/>
    </source>
</evidence>
<dbReference type="GO" id="GO:0046872">
    <property type="term" value="F:metal ion binding"/>
    <property type="evidence" value="ECO:0007669"/>
    <property type="project" value="UniProtKB-KW"/>
</dbReference>
<dbReference type="InterPro" id="IPR040255">
    <property type="entry name" value="Non-specific_endonuclease"/>
</dbReference>
<dbReference type="RefSeq" id="WP_004329362.1">
    <property type="nucleotide sequence ID" value="NZ_DS499579.1"/>
</dbReference>
<dbReference type="GO" id="GO:0003676">
    <property type="term" value="F:nucleic acid binding"/>
    <property type="evidence" value="ECO:0007669"/>
    <property type="project" value="InterPro"/>
</dbReference>
<evidence type="ECO:0000313" key="8">
    <source>
        <dbReference type="Proteomes" id="UP000005819"/>
    </source>
</evidence>
<dbReference type="SMART" id="SM00477">
    <property type="entry name" value="NUC"/>
    <property type="match status" value="1"/>
</dbReference>
<protein>
    <submittedName>
        <fullName evidence="7">DNA/RNA non-specific endonuclease</fullName>
    </submittedName>
</protein>
<feature type="domain" description="Fibronectin type-III" evidence="4">
    <location>
        <begin position="133"/>
        <end position="222"/>
    </location>
</feature>
<dbReference type="SMART" id="SM00892">
    <property type="entry name" value="Endonuclease_NS"/>
    <property type="match status" value="1"/>
</dbReference>
<dbReference type="SUPFAM" id="SSF54060">
    <property type="entry name" value="His-Me finger endonucleases"/>
    <property type="match status" value="1"/>
</dbReference>
<feature type="domain" description="DNA/RNA non-specific endonuclease/pyrophosphatase/phosphodiesterase" evidence="6">
    <location>
        <begin position="475"/>
        <end position="696"/>
    </location>
</feature>
<dbReference type="HOGENOM" id="CLU_024116_0_0_10"/>
<dbReference type="PROSITE" id="PS51257">
    <property type="entry name" value="PROKAR_LIPOPROTEIN"/>
    <property type="match status" value="1"/>
</dbReference>
<dbReference type="InterPro" id="IPR020821">
    <property type="entry name" value="ENPP1-3/EXOG-like_nuc-like"/>
</dbReference>
<keyword evidence="7" id="KW-0540">Nuclease</keyword>
<feature type="chain" id="PRO_5002750642" evidence="3">
    <location>
        <begin position="19"/>
        <end position="708"/>
    </location>
</feature>
<dbReference type="InterPro" id="IPR003961">
    <property type="entry name" value="FN3_dom"/>
</dbReference>
<dbReference type="Pfam" id="PF01223">
    <property type="entry name" value="Endonuclease_NS"/>
    <property type="match status" value="1"/>
</dbReference>
<dbReference type="GO" id="GO:0004519">
    <property type="term" value="F:endonuclease activity"/>
    <property type="evidence" value="ECO:0007669"/>
    <property type="project" value="UniProtKB-KW"/>
</dbReference>
<dbReference type="Proteomes" id="UP000005819">
    <property type="component" value="Unassembled WGS sequence"/>
</dbReference>
<comment type="caution">
    <text evidence="7">The sequence shown here is derived from an EMBL/GenBank/DDBJ whole genome shotgun (WGS) entry which is preliminary data.</text>
</comment>
<dbReference type="GO" id="GO:0016787">
    <property type="term" value="F:hydrolase activity"/>
    <property type="evidence" value="ECO:0007669"/>
    <property type="project" value="InterPro"/>
</dbReference>
<dbReference type="InterPro" id="IPR013783">
    <property type="entry name" value="Ig-like_fold"/>
</dbReference>
<keyword evidence="3" id="KW-0732">Signal</keyword>
<feature type="domain" description="Fibronectin type-III" evidence="4">
    <location>
        <begin position="236"/>
        <end position="319"/>
    </location>
</feature>
<keyword evidence="7" id="KW-0255">Endonuclease</keyword>
<dbReference type="AlphaFoldDB" id="B0MTU8"/>
<dbReference type="PANTHER" id="PTHR13966">
    <property type="entry name" value="ENDONUCLEASE RELATED"/>
    <property type="match status" value="1"/>
</dbReference>